<dbReference type="HOGENOM" id="CLU_003023_0_0_1"/>
<accession>C5FTM5</accession>
<dbReference type="Gene3D" id="2.60.40.150">
    <property type="entry name" value="C2 domain"/>
    <property type="match status" value="1"/>
</dbReference>
<protein>
    <submittedName>
        <fullName evidence="5">C2 domain-containing protein</fullName>
    </submittedName>
</protein>
<feature type="domain" description="MHD1" evidence="3">
    <location>
        <begin position="694"/>
        <end position="878"/>
    </location>
</feature>
<evidence type="ECO:0000259" key="4">
    <source>
        <dbReference type="PROSITE" id="PS51259"/>
    </source>
</evidence>
<dbReference type="Gene3D" id="1.20.58.1100">
    <property type="match status" value="1"/>
</dbReference>
<dbReference type="OrthoDB" id="2015333at2759"/>
<keyword evidence="6" id="KW-1185">Reference proteome</keyword>
<dbReference type="InterPro" id="IPR014772">
    <property type="entry name" value="Munc13_dom-2"/>
</dbReference>
<evidence type="ECO:0000313" key="5">
    <source>
        <dbReference type="EMBL" id="EEQ33228.1"/>
    </source>
</evidence>
<feature type="compositionally biased region" description="Basic and acidic residues" evidence="1">
    <location>
        <begin position="23"/>
        <end position="33"/>
    </location>
</feature>
<evidence type="ECO:0000259" key="2">
    <source>
        <dbReference type="PROSITE" id="PS50004"/>
    </source>
</evidence>
<proteinExistence type="predicted"/>
<dbReference type="EMBL" id="DS995705">
    <property type="protein sequence ID" value="EEQ33228.1"/>
    <property type="molecule type" value="Genomic_DNA"/>
</dbReference>
<dbReference type="CDD" id="cd04043">
    <property type="entry name" value="C2_Munc13_fungal"/>
    <property type="match status" value="1"/>
</dbReference>
<dbReference type="InterPro" id="IPR000008">
    <property type="entry name" value="C2_dom"/>
</dbReference>
<dbReference type="eggNOG" id="ENOG502QQWJ">
    <property type="taxonomic scope" value="Eukaryota"/>
</dbReference>
<dbReference type="PROSITE" id="PS51259">
    <property type="entry name" value="MHD2"/>
    <property type="match status" value="1"/>
</dbReference>
<dbReference type="PANTHER" id="PTHR47263">
    <property type="entry name" value="ADENYLATE CYCLASE ACTIVATION PROTEIN GIT1"/>
    <property type="match status" value="1"/>
</dbReference>
<name>C5FTM5_ARTOC</name>
<organism evidence="5 6">
    <name type="scientific">Arthroderma otae (strain ATCC MYA-4605 / CBS 113480)</name>
    <name type="common">Microsporum canis</name>
    <dbReference type="NCBI Taxonomy" id="554155"/>
    <lineage>
        <taxon>Eukaryota</taxon>
        <taxon>Fungi</taxon>
        <taxon>Dikarya</taxon>
        <taxon>Ascomycota</taxon>
        <taxon>Pezizomycotina</taxon>
        <taxon>Eurotiomycetes</taxon>
        <taxon>Eurotiomycetidae</taxon>
        <taxon>Onygenales</taxon>
        <taxon>Arthrodermataceae</taxon>
        <taxon>Microsporum</taxon>
    </lineage>
</organism>
<evidence type="ECO:0000256" key="1">
    <source>
        <dbReference type="SAM" id="MobiDB-lite"/>
    </source>
</evidence>
<feature type="domain" description="C2" evidence="2">
    <location>
        <begin position="872"/>
        <end position="989"/>
    </location>
</feature>
<reference evidence="6" key="1">
    <citation type="journal article" date="2012" name="MBio">
        <title>Comparative genome analysis of Trichophyton rubrum and related dermatophytes reveals candidate genes involved in infection.</title>
        <authorList>
            <person name="Martinez D.A."/>
            <person name="Oliver B.G."/>
            <person name="Graeser Y."/>
            <person name="Goldberg J.M."/>
            <person name="Li W."/>
            <person name="Martinez-Rossi N.M."/>
            <person name="Monod M."/>
            <person name="Shelest E."/>
            <person name="Barton R.C."/>
            <person name="Birch E."/>
            <person name="Brakhage A.A."/>
            <person name="Chen Z."/>
            <person name="Gurr S.J."/>
            <person name="Heiman D."/>
            <person name="Heitman J."/>
            <person name="Kosti I."/>
            <person name="Rossi A."/>
            <person name="Saif S."/>
            <person name="Samalova M."/>
            <person name="Saunders C.W."/>
            <person name="Shea T."/>
            <person name="Summerbell R.C."/>
            <person name="Xu J."/>
            <person name="Young S."/>
            <person name="Zeng Q."/>
            <person name="Birren B.W."/>
            <person name="Cuomo C.A."/>
            <person name="White T.C."/>
        </authorList>
    </citation>
    <scope>NUCLEOTIDE SEQUENCE [LARGE SCALE GENOMIC DNA]</scope>
    <source>
        <strain evidence="6">ATCC MYA-4605 / CBS 113480</strain>
    </source>
</reference>
<gene>
    <name evidence="5" type="ORF">MCYG_06047</name>
</gene>
<feature type="domain" description="MHD2" evidence="4">
    <location>
        <begin position="1083"/>
        <end position="1205"/>
    </location>
</feature>
<dbReference type="PANTHER" id="PTHR47263:SF1">
    <property type="entry name" value="C2 DOMAIN PROTEIN (AFU_ORTHOLOGUE AFUA_7G02350)"/>
    <property type="match status" value="1"/>
</dbReference>
<sequence>MSVSVSETTYMSSTKRHSVGGIRRVDSPSDNVKRHSRNISAARRRRVSSNDAYTYALRVAFLAYLLQARTKRVQAAPPARPQSLNRASTSFHDLMKDFSLVRDSKSTRFPHGFVNELEKRLTGVLIGKEHRKEFQDATVKRTFGAFLNSLKEQSFKKRMEKDRRVEDLVLIFFSNATKELSKGKAPEDTSWKLMVDRHVALFVRLITFILKDHDWIKDRPELASRLATLEKSSQKNGPTVEVAAPLSYDVNDMPLVLTVAKAFGLRNSQVQSDINKNKDLWTGKEALQDLKLYQAHLNLNTGGTLSVADFEVEEGYEAWKKAEGPDLSQMMLAIIQSNPELAKSTGATLPQFNAQLADASFGEDMNSEPYPNASENSSYVIDQPVDMSSLSLEDENYEHPGTNLYTFIPPDPRSYYRFVLNQLLTHDLRDQSLEASEATSEMPASKLLSKQSTELLNEICLRWRIPNFTRLVLFLDVFREKYVDQEVSLDVLDSAFTFVKDPPATKNKRASIVMAPILYDRNKWTQADIFCMRRVIASIHEGLLRQLYETMMSCYEAKIPPIGPVMYLLENHVESDPYFVESVEEQERFCEYASNGLLEKAKAIYQEYLNKEIPPDQHEWEFHHVIQLGKAVMKVCQRIQKRYRKNPNILGINPITVLVNYILPVYAEDARDMIIRIIEQAQEKNELIEMQDGFDLYGELSSIRQTYIEALPGEPFPFHIEELLADFVWRWIQATDAKVNDWVNQAVKQDDFKVVDQIVQLNWDDDVGYAKFMTAISRSIGNGMARYCEILEGMFSREMDRLTPEQEAAARQTKQEKWMQMAKDAWTSKEKVEPFQFFPESFVKLNNIEYALQKFDQLERDINIDACAEVLAKNAPPLAKRQRKITNYVFTVKIVEAEDLKGCDLDGLSDPYVVLTDEYQKRISKSRIIYNNLNPRWDDTVDIMTKGPLNIIATIWDWDAMGDHDYVGRTSMKLDPVHFADFAPRDYWLDLDTQGRLLLRVSMEGERDDIQFYFGKAFRTLKRTEKDMTRKITEKLSAYINHCLSRRALKALLSRGISMSTVSSYFNRNRTQSNQAPTQAEVENALTPLFTYFDDNFSIMNQTLTGPAMRTVMARLWKEVLSTVESLLVPPLSDKPSNQKPLTQLELDIVQAWLGLLLAFFNAVDEETGEANGVPIDVLKSPKYHEIQTLFYFYFEPTEQLIRTSERMASATAARQQANRNRLSASSATLGVPGFAGVLSARRGKSILLSRNLGTMKKAKEEKRREAQAEPNDDMILRILRMRVEAAGYLRDRSRQKERLATAAAADLIVKQSLMAGTGGRMAGTLPRY</sequence>
<dbReference type="STRING" id="554155.C5FTM5"/>
<dbReference type="PROSITE" id="PS51258">
    <property type="entry name" value="MHD1"/>
    <property type="match status" value="1"/>
</dbReference>
<dbReference type="SUPFAM" id="SSF49562">
    <property type="entry name" value="C2 domain (Calcium/lipid-binding domain, CaLB)"/>
    <property type="match status" value="1"/>
</dbReference>
<dbReference type="PROSITE" id="PS50004">
    <property type="entry name" value="C2"/>
    <property type="match status" value="1"/>
</dbReference>
<evidence type="ECO:0000259" key="3">
    <source>
        <dbReference type="PROSITE" id="PS51258"/>
    </source>
</evidence>
<dbReference type="InterPro" id="IPR014770">
    <property type="entry name" value="Munc13_1"/>
</dbReference>
<dbReference type="SMART" id="SM00239">
    <property type="entry name" value="C2"/>
    <property type="match status" value="1"/>
</dbReference>
<dbReference type="Proteomes" id="UP000002035">
    <property type="component" value="Unassembled WGS sequence"/>
</dbReference>
<dbReference type="InterPro" id="IPR035892">
    <property type="entry name" value="C2_domain_sf"/>
</dbReference>
<feature type="compositionally biased region" description="Polar residues" evidence="1">
    <location>
        <begin position="1"/>
        <end position="13"/>
    </location>
</feature>
<evidence type="ECO:0000313" key="6">
    <source>
        <dbReference type="Proteomes" id="UP000002035"/>
    </source>
</evidence>
<dbReference type="GeneID" id="9227060"/>
<dbReference type="Gene3D" id="1.10.357.50">
    <property type="match status" value="1"/>
</dbReference>
<dbReference type="Pfam" id="PF00168">
    <property type="entry name" value="C2"/>
    <property type="match status" value="1"/>
</dbReference>
<dbReference type="OMA" id="VLKSPKW"/>
<dbReference type="VEuPathDB" id="FungiDB:MCYG_06047"/>
<dbReference type="Pfam" id="PF06292">
    <property type="entry name" value="MUN"/>
    <property type="match status" value="1"/>
</dbReference>
<dbReference type="InterPro" id="IPR010439">
    <property type="entry name" value="MUN_dom"/>
</dbReference>
<dbReference type="InterPro" id="IPR052811">
    <property type="entry name" value="Glucose_resp_signaling"/>
</dbReference>
<dbReference type="RefSeq" id="XP_002846178.1">
    <property type="nucleotide sequence ID" value="XM_002846132.1"/>
</dbReference>
<feature type="region of interest" description="Disordered" evidence="1">
    <location>
        <begin position="1"/>
        <end position="39"/>
    </location>
</feature>